<reference evidence="4" key="1">
    <citation type="journal article" date="2019" name="Int. J. Syst. Evol. Microbiol.">
        <title>The Global Catalogue of Microorganisms (GCM) 10K type strain sequencing project: providing services to taxonomists for standard genome sequencing and annotation.</title>
        <authorList>
            <consortium name="The Broad Institute Genomics Platform"/>
            <consortium name="The Broad Institute Genome Sequencing Center for Infectious Disease"/>
            <person name="Wu L."/>
            <person name="Ma J."/>
        </authorList>
    </citation>
    <scope>NUCLEOTIDE SEQUENCE [LARGE SCALE GENOMIC DNA]</scope>
    <source>
        <strain evidence="4">JCM 11574</strain>
    </source>
</reference>
<dbReference type="Proteomes" id="UP001500893">
    <property type="component" value="Unassembled WGS sequence"/>
</dbReference>
<feature type="compositionally biased region" description="Polar residues" evidence="1">
    <location>
        <begin position="144"/>
        <end position="156"/>
    </location>
</feature>
<feature type="transmembrane region" description="Helical" evidence="2">
    <location>
        <begin position="57"/>
        <end position="78"/>
    </location>
</feature>
<comment type="caution">
    <text evidence="3">The sequence shown here is derived from an EMBL/GenBank/DDBJ whole genome shotgun (WGS) entry which is preliminary data.</text>
</comment>
<evidence type="ECO:0000313" key="3">
    <source>
        <dbReference type="EMBL" id="GAA3126282.1"/>
    </source>
</evidence>
<feature type="region of interest" description="Disordered" evidence="1">
    <location>
        <begin position="129"/>
        <end position="156"/>
    </location>
</feature>
<proteinExistence type="predicted"/>
<keyword evidence="2" id="KW-0812">Transmembrane</keyword>
<evidence type="ECO:0000256" key="2">
    <source>
        <dbReference type="SAM" id="Phobius"/>
    </source>
</evidence>
<keyword evidence="4" id="KW-1185">Reference proteome</keyword>
<organism evidence="3 4">
    <name type="scientific">Streptomyces rameus</name>
    <dbReference type="NCBI Taxonomy" id="68261"/>
    <lineage>
        <taxon>Bacteria</taxon>
        <taxon>Bacillati</taxon>
        <taxon>Actinomycetota</taxon>
        <taxon>Actinomycetes</taxon>
        <taxon>Kitasatosporales</taxon>
        <taxon>Streptomycetaceae</taxon>
        <taxon>Streptomyces</taxon>
    </lineage>
</organism>
<accession>A0ABP6MWM5</accession>
<evidence type="ECO:0000313" key="4">
    <source>
        <dbReference type="Proteomes" id="UP001500893"/>
    </source>
</evidence>
<dbReference type="EMBL" id="BAAAVM010000011">
    <property type="protein sequence ID" value="GAA3126282.1"/>
    <property type="molecule type" value="Genomic_DNA"/>
</dbReference>
<gene>
    <name evidence="3" type="ORF">GCM10010521_11150</name>
</gene>
<keyword evidence="2" id="KW-1133">Transmembrane helix</keyword>
<name>A0ABP6MWM5_9ACTN</name>
<protein>
    <submittedName>
        <fullName evidence="3">Uncharacterized protein</fullName>
    </submittedName>
</protein>
<evidence type="ECO:0000256" key="1">
    <source>
        <dbReference type="SAM" id="MobiDB-lite"/>
    </source>
</evidence>
<sequence length="156" mass="16713">MDTDDAPDARERSRRLIGPLTDQTRLRAFAAVALGARTPGQDARTAGMACGNLPSAAILYAISAVTAVSTFVTAYVTGGHWYREIRRRAGAAYAVTSCSPDFHPSVTYWDGQQTRVVSLNRGGTRTAVNDGGRRCTGQRPGQRAAQNTRGSWSVPL</sequence>
<keyword evidence="2" id="KW-0472">Membrane</keyword>